<dbReference type="PANTHER" id="PTHR45621">
    <property type="entry name" value="OS01G0588500 PROTEIN-RELATED"/>
    <property type="match status" value="1"/>
</dbReference>
<evidence type="ECO:0000256" key="2">
    <source>
        <dbReference type="ARBA" id="ARBA00022475"/>
    </source>
</evidence>
<dbReference type="SUPFAM" id="SSF56112">
    <property type="entry name" value="Protein kinase-like (PK-like)"/>
    <property type="match status" value="1"/>
</dbReference>
<proteinExistence type="predicted"/>
<evidence type="ECO:0000313" key="5">
    <source>
        <dbReference type="Proteomes" id="UP000507245"/>
    </source>
</evidence>
<dbReference type="InterPro" id="IPR011009">
    <property type="entry name" value="Kinase-like_dom_sf"/>
</dbReference>
<sequence length="134" mass="15220">MATHLLHHEESSTRRNADTCLSRGEQKWLKRLVRENFLHPLCTLGSLRYNLASNNVTLSWDNQISIVVQVARGLAFLHSVPMGFIPCFKDANILLGRDFNVKLSGFGMKSLGHKSRNILPRVLYLPPKYPHPSN</sequence>
<evidence type="ECO:0000313" key="4">
    <source>
        <dbReference type="EMBL" id="CAB4304178.1"/>
    </source>
</evidence>
<evidence type="ECO:0000256" key="1">
    <source>
        <dbReference type="ARBA" id="ARBA00004236"/>
    </source>
</evidence>
<feature type="domain" description="Protein kinase" evidence="3">
    <location>
        <begin position="1"/>
        <end position="134"/>
    </location>
</feature>
<dbReference type="InterPro" id="IPR050823">
    <property type="entry name" value="Plant_Ser_Thr_Prot_Kinase"/>
</dbReference>
<dbReference type="Pfam" id="PF07714">
    <property type="entry name" value="PK_Tyr_Ser-Thr"/>
    <property type="match status" value="1"/>
</dbReference>
<name>A0A6J5X072_PRUAR</name>
<dbReference type="GO" id="GO:0005886">
    <property type="term" value="C:plasma membrane"/>
    <property type="evidence" value="ECO:0007669"/>
    <property type="project" value="UniProtKB-SubCell"/>
</dbReference>
<keyword evidence="2" id="KW-1003">Cell membrane</keyword>
<comment type="subcellular location">
    <subcellularLocation>
        <location evidence="1">Cell membrane</location>
    </subcellularLocation>
</comment>
<reference evidence="5" key="1">
    <citation type="journal article" date="2020" name="Genome Biol.">
        <title>Gamete binning: chromosome-level and haplotype-resolved genome assembly enabled by high-throughput single-cell sequencing of gamete genomes.</title>
        <authorList>
            <person name="Campoy J.A."/>
            <person name="Sun H."/>
            <person name="Goel M."/>
            <person name="Jiao W.-B."/>
            <person name="Folz-Donahue K."/>
            <person name="Wang N."/>
            <person name="Rubio M."/>
            <person name="Liu C."/>
            <person name="Kukat C."/>
            <person name="Ruiz D."/>
            <person name="Huettel B."/>
            <person name="Schneeberger K."/>
        </authorList>
    </citation>
    <scope>NUCLEOTIDE SEQUENCE [LARGE SCALE GENOMIC DNA]</scope>
    <source>
        <strain evidence="5">cv. Rojo Pasion</strain>
    </source>
</reference>
<protein>
    <recommendedName>
        <fullName evidence="3">Protein kinase domain-containing protein</fullName>
    </recommendedName>
</protein>
<dbReference type="OrthoDB" id="4062651at2759"/>
<dbReference type="Gene3D" id="1.10.510.10">
    <property type="entry name" value="Transferase(Phosphotransferase) domain 1"/>
    <property type="match status" value="1"/>
</dbReference>
<dbReference type="EMBL" id="CAEKKB010000003">
    <property type="protein sequence ID" value="CAB4304178.1"/>
    <property type="molecule type" value="Genomic_DNA"/>
</dbReference>
<dbReference type="GO" id="GO:0005524">
    <property type="term" value="F:ATP binding"/>
    <property type="evidence" value="ECO:0007669"/>
    <property type="project" value="InterPro"/>
</dbReference>
<dbReference type="PROSITE" id="PS50011">
    <property type="entry name" value="PROTEIN_KINASE_DOM"/>
    <property type="match status" value="1"/>
</dbReference>
<dbReference type="AlphaFoldDB" id="A0A6J5X072"/>
<evidence type="ECO:0000259" key="3">
    <source>
        <dbReference type="PROSITE" id="PS50011"/>
    </source>
</evidence>
<keyword evidence="5" id="KW-1185">Reference proteome</keyword>
<accession>A0A6J5X072</accession>
<dbReference type="InterPro" id="IPR000719">
    <property type="entry name" value="Prot_kinase_dom"/>
</dbReference>
<dbReference type="GO" id="GO:0004672">
    <property type="term" value="F:protein kinase activity"/>
    <property type="evidence" value="ECO:0007669"/>
    <property type="project" value="InterPro"/>
</dbReference>
<dbReference type="InterPro" id="IPR001245">
    <property type="entry name" value="Ser-Thr/Tyr_kinase_cat_dom"/>
</dbReference>
<organism evidence="4 5">
    <name type="scientific">Prunus armeniaca</name>
    <name type="common">Apricot</name>
    <name type="synonym">Armeniaca vulgaris</name>
    <dbReference type="NCBI Taxonomy" id="36596"/>
    <lineage>
        <taxon>Eukaryota</taxon>
        <taxon>Viridiplantae</taxon>
        <taxon>Streptophyta</taxon>
        <taxon>Embryophyta</taxon>
        <taxon>Tracheophyta</taxon>
        <taxon>Spermatophyta</taxon>
        <taxon>Magnoliopsida</taxon>
        <taxon>eudicotyledons</taxon>
        <taxon>Gunneridae</taxon>
        <taxon>Pentapetalae</taxon>
        <taxon>rosids</taxon>
        <taxon>fabids</taxon>
        <taxon>Rosales</taxon>
        <taxon>Rosaceae</taxon>
        <taxon>Amygdaloideae</taxon>
        <taxon>Amygdaleae</taxon>
        <taxon>Prunus</taxon>
    </lineage>
</organism>
<keyword evidence="2" id="KW-0472">Membrane</keyword>
<dbReference type="Proteomes" id="UP000507245">
    <property type="component" value="Unassembled WGS sequence"/>
</dbReference>
<gene>
    <name evidence="4" type="ORF">ORAREDHAP_LOCUS21577</name>
</gene>